<feature type="transmembrane region" description="Helical" evidence="10">
    <location>
        <begin position="526"/>
        <end position="546"/>
    </location>
</feature>
<keyword evidence="5 8" id="KW-0406">Ion transport</keyword>
<feature type="domain" description="Potassium channel" evidence="11">
    <location>
        <begin position="180"/>
        <end position="237"/>
    </location>
</feature>
<dbReference type="PRINTS" id="PR01333">
    <property type="entry name" value="2POREKCHANEL"/>
</dbReference>
<comment type="caution">
    <text evidence="12">The sequence shown here is derived from an EMBL/GenBank/DDBJ whole genome shotgun (WGS) entry which is preliminary data.</text>
</comment>
<evidence type="ECO:0000256" key="9">
    <source>
        <dbReference type="SAM" id="Coils"/>
    </source>
</evidence>
<name>A0A6V7X7E3_MELEN</name>
<feature type="coiled-coil region" evidence="9">
    <location>
        <begin position="1075"/>
        <end position="1102"/>
    </location>
</feature>
<dbReference type="InterPro" id="IPR003280">
    <property type="entry name" value="2pore_dom_K_chnl"/>
</dbReference>
<evidence type="ECO:0000256" key="5">
    <source>
        <dbReference type="ARBA" id="ARBA00023065"/>
    </source>
</evidence>
<accession>A0A6V7X7E3</accession>
<evidence type="ECO:0000256" key="3">
    <source>
        <dbReference type="ARBA" id="ARBA00022692"/>
    </source>
</evidence>
<evidence type="ECO:0000313" key="12">
    <source>
        <dbReference type="EMBL" id="CAD2195214.1"/>
    </source>
</evidence>
<protein>
    <recommendedName>
        <fullName evidence="11">Potassium channel domain-containing protein</fullName>
    </recommendedName>
</protein>
<dbReference type="Proteomes" id="UP000580250">
    <property type="component" value="Unassembled WGS sequence"/>
</dbReference>
<dbReference type="GO" id="GO:0005886">
    <property type="term" value="C:plasma membrane"/>
    <property type="evidence" value="ECO:0007669"/>
    <property type="project" value="TreeGrafter"/>
</dbReference>
<evidence type="ECO:0000313" key="13">
    <source>
        <dbReference type="Proteomes" id="UP000580250"/>
    </source>
</evidence>
<dbReference type="GO" id="GO:0022841">
    <property type="term" value="F:potassium ion leak channel activity"/>
    <property type="evidence" value="ECO:0007669"/>
    <property type="project" value="TreeGrafter"/>
</dbReference>
<dbReference type="OrthoDB" id="297496at2759"/>
<keyword evidence="7 8" id="KW-0407">Ion channel</keyword>
<evidence type="ECO:0000256" key="6">
    <source>
        <dbReference type="ARBA" id="ARBA00023136"/>
    </source>
</evidence>
<feature type="transmembrane region" description="Helical" evidence="10">
    <location>
        <begin position="215"/>
        <end position="237"/>
    </location>
</feature>
<proteinExistence type="inferred from homology"/>
<dbReference type="PANTHER" id="PTHR11003">
    <property type="entry name" value="POTASSIUM CHANNEL, SUBFAMILY K"/>
    <property type="match status" value="1"/>
</dbReference>
<feature type="transmembrane region" description="Helical" evidence="10">
    <location>
        <begin position="100"/>
        <end position="117"/>
    </location>
</feature>
<dbReference type="EMBL" id="CAJEWN010001188">
    <property type="protein sequence ID" value="CAD2195214.1"/>
    <property type="molecule type" value="Genomic_DNA"/>
</dbReference>
<reference evidence="12 13" key="1">
    <citation type="submission" date="2020-08" db="EMBL/GenBank/DDBJ databases">
        <authorList>
            <person name="Koutsovoulos G."/>
            <person name="Danchin GJ E."/>
        </authorList>
    </citation>
    <scope>NUCLEOTIDE SEQUENCE [LARGE SCALE GENOMIC DNA]</scope>
</reference>
<evidence type="ECO:0000256" key="10">
    <source>
        <dbReference type="SAM" id="Phobius"/>
    </source>
</evidence>
<comment type="similarity">
    <text evidence="8">Belongs to the two pore domain potassium channel (TC 1.A.1.8) family.</text>
</comment>
<gene>
    <name evidence="12" type="ORF">MENT_LOCUS48283</name>
</gene>
<evidence type="ECO:0000256" key="8">
    <source>
        <dbReference type="RuleBase" id="RU003857"/>
    </source>
</evidence>
<dbReference type="Gene3D" id="1.10.287.70">
    <property type="match status" value="2"/>
</dbReference>
<dbReference type="Pfam" id="PF07885">
    <property type="entry name" value="Ion_trans_2"/>
    <property type="match status" value="2"/>
</dbReference>
<dbReference type="GO" id="GO:0030322">
    <property type="term" value="P:stabilization of membrane potential"/>
    <property type="evidence" value="ECO:0007669"/>
    <property type="project" value="TreeGrafter"/>
</dbReference>
<evidence type="ECO:0000259" key="11">
    <source>
        <dbReference type="Pfam" id="PF07885"/>
    </source>
</evidence>
<evidence type="ECO:0000256" key="4">
    <source>
        <dbReference type="ARBA" id="ARBA00022989"/>
    </source>
</evidence>
<evidence type="ECO:0000256" key="7">
    <source>
        <dbReference type="ARBA" id="ARBA00023303"/>
    </source>
</evidence>
<keyword evidence="3 8" id="KW-0812">Transmembrane</keyword>
<feature type="transmembrane region" description="Helical" evidence="10">
    <location>
        <begin position="472"/>
        <end position="490"/>
    </location>
</feature>
<keyword evidence="9" id="KW-0175">Coiled coil</keyword>
<keyword evidence="4 10" id="KW-1133">Transmembrane helix</keyword>
<evidence type="ECO:0000256" key="2">
    <source>
        <dbReference type="ARBA" id="ARBA00022448"/>
    </source>
</evidence>
<dbReference type="SUPFAM" id="SSF81324">
    <property type="entry name" value="Voltage-gated potassium channels"/>
    <property type="match status" value="2"/>
</dbReference>
<dbReference type="GO" id="GO:0015271">
    <property type="term" value="F:outward rectifier potassium channel activity"/>
    <property type="evidence" value="ECO:0007669"/>
    <property type="project" value="TreeGrafter"/>
</dbReference>
<feature type="coiled-coil region" evidence="9">
    <location>
        <begin position="1625"/>
        <end position="1655"/>
    </location>
</feature>
<feature type="transmembrane region" description="Helical" evidence="10">
    <location>
        <begin position="496"/>
        <end position="514"/>
    </location>
</feature>
<evidence type="ECO:0000256" key="1">
    <source>
        <dbReference type="ARBA" id="ARBA00004141"/>
    </source>
</evidence>
<sequence>MMERKNHDCVINIDNVTKGQDIDGVGDVELGLKGSSQKLRGTNISVNEDNEKLINGQIKPSSAELKEEPLNNGNEKVYSFQFILLLLSFIKSSINKTKLFWIVAIYTLIGANLFMWLEIPSDLEIREEARDYHLMARDSLLFKVNQIHQTRQILEKNQHWKQAIIEFEEAIECELPQIETQWTFWMSILYCATIYTTVGYGNIACITFSGRIVTIIYAICGIPMMIVVLDQLGTFLLKFMKQMSNFIDDLIFFLGVKFNFIQLNTQESFLRYIFICKILSNLKLISNTITLTISEPSLKNSSISSSSSSTISESSSTLSIKNKSNIYKEKHSLNYAISKGSLLNNLEPFQIETIIDPRCNLITKKLLAIQTTNKLKNNKKNLNNKKEENNKTKIKLKLDEAKELFLKSGSSIAAVQSNNLKNVDSVEKQQNSHLNNSKEILLEEEENEVEESIKSLPQSSSGKSTIKHSPPLFIALIVTTSWIFLAAAIFCLWEEWSYFTSIYFFFISMSTIGFGDITPQHPQYMIMSFFVVIVGLSLVSVCINVVQEKVAQLYMEILNKMLQQYMKACASGDVEALKGAMAGFNSRCKYLMPFISKNQGIRLMSQFKEEARAMGVDLPEVMTELNEETGKPTFCKIFDEKCNSERVNQFLEKANQHSKIKKNIHTQTKQLPLQKTHKFFISRAEEKEENEQNKQLFDNNFGIQCSPLMQDTETEYKLSNEILNEFLVDCSTNTFTVPLRNQGTQPEVSCIMRILEEDDGSSDEIFNYPIEESAEFSSSGLSALNQNYLSGSSKDEELNERKLSISSKRSQQMKRMEEIEVEDYNNLDKSLPKVTIHMASTGKGTIDNEDDEDTNLIKKLKQKERKKKMNKDGLRFMRNIAIQTDNLIINQLSSQIGCPLCGLIERGISTENILIDKSTQFDKINLMEVGVQTEYQRFPFNSHGKKIQTSQQMLISRPAQTQLSSTFQKKSFMGGEENISALEAAAHGSNSQFANIQKEMVDLKKAFGLEDEEVNILREKLLKLKTQKQKEKTKEGFGLTFSSTSSSDVDGGGYLTREDKLALLNEIKMIKKERKINWKEEEEEEEEESTEVEEEMDILNKTKSKRKLKYKTNKDFTLQISQPIKPITQIKNFGRENYEETILDIQLIRSPFFETKYLPQSEERLVFEEICFSCKEPQLKLEERRRIRKYQQDKKVLEEKEGLLLLDKLENLNTIFSVMGESGEIATGKNLLKDSTLISSNGNEQMSQFMSETQVQTELFSELNEAMKLIEMANSKGINLKELIKIKEELKTEQKWTQTDYNYLELNKQLIDEDKRKKSLMEKIVNLWRGKEGKQSTEKEAIIKELKQQKTLELTLSPKTFSKIKKEKNMEENIKKDEESSKILPLVKKFEKPNINEEKNENTKITLKKVKQKIEEGKTTTSSSTFSKSNNPVVASGPASLPFDLSDIILLTNKQSGLIEAMRRVPQSNITNQQLIPLSSHEWAKLVSLFPELINDKFVGQGSSIKQQSSVLLSNWQKNMIENVKGIKGIKDEKREGEDIKMIPLNEFIATKQNKEMTNFDNIVEYTSWLSTDFGPSTSENLLGRENFELEYYRRWLENWLNVDGNLTKLSNFYNVPLRDISEFLNVRREEISQLERQKRQMDRMADLARKEEKEARMVDLSIQTGVLSRVVQTLGEELSQVPDSLNIVETLEVDYLTNPAFSIARVPLQMLTMDNEEEEEEEKEI</sequence>
<feature type="coiled-coil region" evidence="9">
    <location>
        <begin position="368"/>
        <end position="404"/>
    </location>
</feature>
<dbReference type="InterPro" id="IPR013099">
    <property type="entry name" value="K_chnl_dom"/>
</dbReference>
<feature type="transmembrane region" description="Helical" evidence="10">
    <location>
        <begin position="188"/>
        <end position="209"/>
    </location>
</feature>
<keyword evidence="2 8" id="KW-0813">Transport</keyword>
<comment type="subcellular location">
    <subcellularLocation>
        <location evidence="1">Membrane</location>
        <topology evidence="1">Multi-pass membrane protein</topology>
    </subcellularLocation>
</comment>
<keyword evidence="6 10" id="KW-0472">Membrane</keyword>
<organism evidence="12 13">
    <name type="scientific">Meloidogyne enterolobii</name>
    <name type="common">Root-knot nematode worm</name>
    <name type="synonym">Meloidogyne mayaguensis</name>
    <dbReference type="NCBI Taxonomy" id="390850"/>
    <lineage>
        <taxon>Eukaryota</taxon>
        <taxon>Metazoa</taxon>
        <taxon>Ecdysozoa</taxon>
        <taxon>Nematoda</taxon>
        <taxon>Chromadorea</taxon>
        <taxon>Rhabditida</taxon>
        <taxon>Tylenchina</taxon>
        <taxon>Tylenchomorpha</taxon>
        <taxon>Tylenchoidea</taxon>
        <taxon>Meloidogynidae</taxon>
        <taxon>Meloidogyninae</taxon>
        <taxon>Meloidogyne</taxon>
    </lineage>
</organism>
<dbReference type="PANTHER" id="PTHR11003:SF61">
    <property type="entry name" value="POTASSIUM CHANNEL DOMAIN-CONTAINING PROTEIN"/>
    <property type="match status" value="1"/>
</dbReference>
<feature type="domain" description="Potassium channel" evidence="11">
    <location>
        <begin position="477"/>
        <end position="550"/>
    </location>
</feature>